<protein>
    <submittedName>
        <fullName evidence="2">Uncharacterized protein</fullName>
    </submittedName>
</protein>
<feature type="compositionally biased region" description="Polar residues" evidence="1">
    <location>
        <begin position="1"/>
        <end position="15"/>
    </location>
</feature>
<reference evidence="3" key="1">
    <citation type="journal article" date="2006" name="PLoS Biol.">
        <title>Macronuclear genome sequence of the ciliate Tetrahymena thermophila, a model eukaryote.</title>
        <authorList>
            <person name="Eisen J.A."/>
            <person name="Coyne R.S."/>
            <person name="Wu M."/>
            <person name="Wu D."/>
            <person name="Thiagarajan M."/>
            <person name="Wortman J.R."/>
            <person name="Badger J.H."/>
            <person name="Ren Q."/>
            <person name="Amedeo P."/>
            <person name="Jones K.M."/>
            <person name="Tallon L.J."/>
            <person name="Delcher A.L."/>
            <person name="Salzberg S.L."/>
            <person name="Silva J.C."/>
            <person name="Haas B.J."/>
            <person name="Majoros W.H."/>
            <person name="Farzad M."/>
            <person name="Carlton J.M."/>
            <person name="Smith R.K. Jr."/>
            <person name="Garg J."/>
            <person name="Pearlman R.E."/>
            <person name="Karrer K.M."/>
            <person name="Sun L."/>
            <person name="Manning G."/>
            <person name="Elde N.C."/>
            <person name="Turkewitz A.P."/>
            <person name="Asai D.J."/>
            <person name="Wilkes D.E."/>
            <person name="Wang Y."/>
            <person name="Cai H."/>
            <person name="Collins K."/>
            <person name="Stewart B.A."/>
            <person name="Lee S.R."/>
            <person name="Wilamowska K."/>
            <person name="Weinberg Z."/>
            <person name="Ruzzo W.L."/>
            <person name="Wloga D."/>
            <person name="Gaertig J."/>
            <person name="Frankel J."/>
            <person name="Tsao C.-C."/>
            <person name="Gorovsky M.A."/>
            <person name="Keeling P.J."/>
            <person name="Waller R.F."/>
            <person name="Patron N.J."/>
            <person name="Cherry J.M."/>
            <person name="Stover N.A."/>
            <person name="Krieger C.J."/>
            <person name="del Toro C."/>
            <person name="Ryder H.F."/>
            <person name="Williamson S.C."/>
            <person name="Barbeau R.A."/>
            <person name="Hamilton E.P."/>
            <person name="Orias E."/>
        </authorList>
    </citation>
    <scope>NUCLEOTIDE SEQUENCE [LARGE SCALE GENOMIC DNA]</scope>
    <source>
        <strain evidence="3">SB210</strain>
    </source>
</reference>
<name>I7MKS2_TETTS</name>
<feature type="region of interest" description="Disordered" evidence="1">
    <location>
        <begin position="1"/>
        <end position="38"/>
    </location>
</feature>
<sequence>MGNTKSNSKNCQGQENFKEEKIDASSQVQNINSNNEKNNVQNDIKVNVDSSDLQCISYLHDKISNLTNQITSLSFKNTLQTKDLFPIDNILSIFQQFTKLFRFAIKQ</sequence>
<evidence type="ECO:0000313" key="3">
    <source>
        <dbReference type="Proteomes" id="UP000009168"/>
    </source>
</evidence>
<dbReference type="RefSeq" id="XP_001020170.2">
    <property type="nucleotide sequence ID" value="XM_001020170.2"/>
</dbReference>
<evidence type="ECO:0000256" key="1">
    <source>
        <dbReference type="SAM" id="MobiDB-lite"/>
    </source>
</evidence>
<evidence type="ECO:0000313" key="2">
    <source>
        <dbReference type="EMBL" id="EAR99925.2"/>
    </source>
</evidence>
<organism evidence="2 3">
    <name type="scientific">Tetrahymena thermophila (strain SB210)</name>
    <dbReference type="NCBI Taxonomy" id="312017"/>
    <lineage>
        <taxon>Eukaryota</taxon>
        <taxon>Sar</taxon>
        <taxon>Alveolata</taxon>
        <taxon>Ciliophora</taxon>
        <taxon>Intramacronucleata</taxon>
        <taxon>Oligohymenophorea</taxon>
        <taxon>Hymenostomatida</taxon>
        <taxon>Tetrahymenina</taxon>
        <taxon>Tetrahymenidae</taxon>
        <taxon>Tetrahymena</taxon>
    </lineage>
</organism>
<dbReference type="Proteomes" id="UP000009168">
    <property type="component" value="Unassembled WGS sequence"/>
</dbReference>
<dbReference type="EMBL" id="GG662634">
    <property type="protein sequence ID" value="EAR99925.2"/>
    <property type="molecule type" value="Genomic_DNA"/>
</dbReference>
<keyword evidence="3" id="KW-1185">Reference proteome</keyword>
<gene>
    <name evidence="2" type="ORF">TTHERM_00664040</name>
</gene>
<accession>I7MKS2</accession>
<dbReference type="InParanoid" id="I7MKS2"/>
<feature type="compositionally biased region" description="Polar residues" evidence="1">
    <location>
        <begin position="24"/>
        <end position="38"/>
    </location>
</feature>
<dbReference type="GeneID" id="7834083"/>
<dbReference type="KEGG" id="tet:TTHERM_00664040"/>
<dbReference type="AlphaFoldDB" id="I7MKS2"/>
<proteinExistence type="predicted"/>